<dbReference type="EMBL" id="AP023086">
    <property type="protein sequence ID" value="BCD96383.1"/>
    <property type="molecule type" value="Genomic_DNA"/>
</dbReference>
<evidence type="ECO:0000256" key="1">
    <source>
        <dbReference type="SAM" id="Phobius"/>
    </source>
</evidence>
<proteinExistence type="predicted"/>
<keyword evidence="1" id="KW-0472">Membrane</keyword>
<keyword evidence="1" id="KW-1133">Transmembrane helix</keyword>
<reference evidence="2 3" key="1">
    <citation type="journal article" date="2022" name="IScience">
        <title>An ultrasensitive nanofiber-based assay for enzymatic hydrolysis and deep-sea microbial degradation of cellulose.</title>
        <authorList>
            <person name="Tsudome M."/>
            <person name="Tachioka M."/>
            <person name="Miyazaki M."/>
            <person name="Uchimura K."/>
            <person name="Tsuda M."/>
            <person name="Takaki Y."/>
            <person name="Deguchi S."/>
        </authorList>
    </citation>
    <scope>NUCLEOTIDE SEQUENCE [LARGE SCALE GENOMIC DNA]</scope>
    <source>
        <strain evidence="2 3">GE09</strain>
    </source>
</reference>
<organism evidence="2 3">
    <name type="scientific">Marinagarivorans cellulosilyticus</name>
    <dbReference type="NCBI Taxonomy" id="2721545"/>
    <lineage>
        <taxon>Bacteria</taxon>
        <taxon>Pseudomonadati</taxon>
        <taxon>Pseudomonadota</taxon>
        <taxon>Gammaproteobacteria</taxon>
        <taxon>Cellvibrionales</taxon>
        <taxon>Cellvibrionaceae</taxon>
        <taxon>Marinagarivorans</taxon>
    </lineage>
</organism>
<feature type="transmembrane region" description="Helical" evidence="1">
    <location>
        <begin position="73"/>
        <end position="94"/>
    </location>
</feature>
<dbReference type="Proteomes" id="UP001320119">
    <property type="component" value="Chromosome"/>
</dbReference>
<keyword evidence="1" id="KW-0812">Transmembrane</keyword>
<name>A0AAN1WEZ1_9GAMM</name>
<dbReference type="KEGG" id="marq:MARGE09_P0583"/>
<evidence type="ECO:0000313" key="3">
    <source>
        <dbReference type="Proteomes" id="UP001320119"/>
    </source>
</evidence>
<gene>
    <name evidence="2" type="ORF">MARGE09_P0583</name>
</gene>
<accession>A0AAN1WEZ1</accession>
<feature type="transmembrane region" description="Helical" evidence="1">
    <location>
        <begin position="6"/>
        <end position="22"/>
    </location>
</feature>
<dbReference type="AlphaFoldDB" id="A0AAN1WEZ1"/>
<evidence type="ECO:0000313" key="2">
    <source>
        <dbReference type="EMBL" id="BCD96383.1"/>
    </source>
</evidence>
<sequence>MATPIFITVLMALLIIGVIWVFDEQQPKDDNLLSDPLFQKILLLGLIATLLSIMWAMFEVIPDGGIHEFYDRLGLAGGLATFTGAALSLYGVAYNSRLTHKRIRLSEEFEHRKLFEDTLDRIGISNNCKRERLYSDLYRGNPAATERDNTIIYYAELVVRAIRLKSASALTKSNLDPVNILEYIEWEHVVYYFVTEYGRALDGIFKTPQFTYETPLLEYINQIKSVSGELSLLEGAPDCFDVLSKYDFSTAVYSNDLSHRDERGINEEYVKSFKTYHEFTSVIYRIVHMEPIELISVDVRREDGWWDGADKDVRETLCQSKIKDLHEKYDLGDPVLRVDNKMKILWDEEYEIPARILLYSSRL</sequence>
<feature type="transmembrane region" description="Helical" evidence="1">
    <location>
        <begin position="42"/>
        <end position="61"/>
    </location>
</feature>
<protein>
    <submittedName>
        <fullName evidence="2">Uncharacterized protein</fullName>
    </submittedName>
</protein>
<keyword evidence="3" id="KW-1185">Reference proteome</keyword>
<dbReference type="RefSeq" id="WP_236985885.1">
    <property type="nucleotide sequence ID" value="NZ_AP023086.1"/>
</dbReference>